<name>F4NTU6_BATDJ</name>
<dbReference type="GeneID" id="18237908"/>
<dbReference type="AlphaFoldDB" id="F4NTU6"/>
<reference evidence="1 2" key="1">
    <citation type="submission" date="2009-12" db="EMBL/GenBank/DDBJ databases">
        <title>The draft genome of Batrachochytrium dendrobatidis.</title>
        <authorList>
            <consortium name="US DOE Joint Genome Institute (JGI-PGF)"/>
            <person name="Kuo A."/>
            <person name="Salamov A."/>
            <person name="Schmutz J."/>
            <person name="Lucas S."/>
            <person name="Pitluck S."/>
            <person name="Rosenblum E."/>
            <person name="Stajich J."/>
            <person name="Eisen M."/>
            <person name="Grigoriev I.V."/>
        </authorList>
    </citation>
    <scope>NUCLEOTIDE SEQUENCE [LARGE SCALE GENOMIC DNA]</scope>
    <source>
        <strain evidence="2">JAM81 / FGSC 10211</strain>
    </source>
</reference>
<dbReference type="EMBL" id="GL882879">
    <property type="protein sequence ID" value="EGF83540.1"/>
    <property type="molecule type" value="Genomic_DNA"/>
</dbReference>
<gene>
    <name evidence="1" type="ORF">BATDEDRAFT_22328</name>
</gene>
<dbReference type="HOGENOM" id="CLU_1651820_0_0_1"/>
<protein>
    <submittedName>
        <fullName evidence="1">Uncharacterized protein</fullName>
    </submittedName>
</protein>
<accession>F4NTU6</accession>
<evidence type="ECO:0000313" key="2">
    <source>
        <dbReference type="Proteomes" id="UP000007241"/>
    </source>
</evidence>
<keyword evidence="2" id="KW-1185">Reference proteome</keyword>
<sequence>MHMTGTYIFECDLVGVKLIMQSHRCNKSSYHQPPTRSSAYMTITRMTAKNIRVQKLIQPDYSPVAWCDTVVVEYNIQCNTVFVICINVITVIVVDICNQYNQYSVCRLSADRIVAVNILTELCVAERANGLGGSSGVSFDVYNATRYIMTNIMLFFGCLV</sequence>
<dbReference type="Proteomes" id="UP000007241">
    <property type="component" value="Unassembled WGS sequence"/>
</dbReference>
<dbReference type="RefSeq" id="XP_006675535.1">
    <property type="nucleotide sequence ID" value="XM_006675472.1"/>
</dbReference>
<organism evidence="1 2">
    <name type="scientific">Batrachochytrium dendrobatidis (strain JAM81 / FGSC 10211)</name>
    <name type="common">Frog chytrid fungus</name>
    <dbReference type="NCBI Taxonomy" id="684364"/>
    <lineage>
        <taxon>Eukaryota</taxon>
        <taxon>Fungi</taxon>
        <taxon>Fungi incertae sedis</taxon>
        <taxon>Chytridiomycota</taxon>
        <taxon>Chytridiomycota incertae sedis</taxon>
        <taxon>Chytridiomycetes</taxon>
        <taxon>Rhizophydiales</taxon>
        <taxon>Rhizophydiales incertae sedis</taxon>
        <taxon>Batrachochytrium</taxon>
    </lineage>
</organism>
<dbReference type="InParanoid" id="F4NTU6"/>
<evidence type="ECO:0000313" key="1">
    <source>
        <dbReference type="EMBL" id="EGF83540.1"/>
    </source>
</evidence>
<proteinExistence type="predicted"/>